<evidence type="ECO:0000313" key="2">
    <source>
        <dbReference type="Proteomes" id="UP000235828"/>
    </source>
</evidence>
<evidence type="ECO:0000313" key="1">
    <source>
        <dbReference type="EMBL" id="SON52772.1"/>
    </source>
</evidence>
<dbReference type="Proteomes" id="UP000235828">
    <property type="component" value="Chromosome B"/>
</dbReference>
<protein>
    <submittedName>
        <fullName evidence="1">Uncharacterized protein</fullName>
    </submittedName>
</protein>
<reference evidence="1 2" key="1">
    <citation type="submission" date="2017-10" db="EMBL/GenBank/DDBJ databases">
        <authorList>
            <person name="Banno H."/>
            <person name="Chua N.-H."/>
        </authorList>
    </citation>
    <scope>NUCLEOTIDE SEQUENCE [LARGE SCALE GENOMIC DNA]</scope>
    <source>
        <strain evidence="1">Vibrio tapetis CECT4600</strain>
    </source>
</reference>
<dbReference type="EMBL" id="LT960612">
    <property type="protein sequence ID" value="SON52772.1"/>
    <property type="molecule type" value="Genomic_DNA"/>
</dbReference>
<accession>A0A2N8ZLK4</accession>
<sequence length="61" mass="7298">MFREPISIDIASQRWFCKVALAETCIKLSWFNYLPMLHIDRPTSHLRNHRLLSHLVFCDLL</sequence>
<dbReference type="AlphaFoldDB" id="A0A2N8ZLK4"/>
<keyword evidence="2" id="KW-1185">Reference proteome</keyword>
<name>A0A2N8ZLK4_9VIBR</name>
<organism evidence="1 2">
    <name type="scientific">Vibrio tapetis subsp. tapetis</name>
    <dbReference type="NCBI Taxonomy" id="1671868"/>
    <lineage>
        <taxon>Bacteria</taxon>
        <taxon>Pseudomonadati</taxon>
        <taxon>Pseudomonadota</taxon>
        <taxon>Gammaproteobacteria</taxon>
        <taxon>Vibrionales</taxon>
        <taxon>Vibrionaceae</taxon>
        <taxon>Vibrio</taxon>
    </lineage>
</organism>
<proteinExistence type="predicted"/>
<gene>
    <name evidence="1" type="ORF">VTAP4600_B1161</name>
</gene>
<dbReference type="KEGG" id="vta:B1161"/>